<name>A0A9P8AJF7_9ASCO</name>
<feature type="domain" description="Vps53 C-terminal" evidence="9">
    <location>
        <begin position="610"/>
        <end position="708"/>
    </location>
</feature>
<dbReference type="EMBL" id="JAHMUF010000006">
    <property type="protein sequence ID" value="KAG7194716.1"/>
    <property type="molecule type" value="Genomic_DNA"/>
</dbReference>
<dbReference type="InterPro" id="IPR038260">
    <property type="entry name" value="Vps53_C_sf"/>
</dbReference>
<evidence type="ECO:0000313" key="10">
    <source>
        <dbReference type="EMBL" id="KAG7194716.1"/>
    </source>
</evidence>
<dbReference type="GO" id="GO:0000938">
    <property type="term" value="C:GARP complex"/>
    <property type="evidence" value="ECO:0007669"/>
    <property type="project" value="InterPro"/>
</dbReference>
<dbReference type="AlphaFoldDB" id="A0A9P8AJF7"/>
<feature type="domain" description="Vps53 N-terminal" evidence="8">
    <location>
        <begin position="7"/>
        <end position="377"/>
    </location>
</feature>
<protein>
    <submittedName>
        <fullName evidence="10">Vacuolar protein sorting-associated protein 53</fullName>
    </submittedName>
</protein>
<keyword evidence="4" id="KW-0967">Endosome</keyword>
<organism evidence="10 11">
    <name type="scientific">Scheffersomyces spartinae</name>
    <dbReference type="NCBI Taxonomy" id="45513"/>
    <lineage>
        <taxon>Eukaryota</taxon>
        <taxon>Fungi</taxon>
        <taxon>Dikarya</taxon>
        <taxon>Ascomycota</taxon>
        <taxon>Saccharomycotina</taxon>
        <taxon>Pichiomycetes</taxon>
        <taxon>Debaryomycetaceae</taxon>
        <taxon>Scheffersomyces</taxon>
    </lineage>
</organism>
<proteinExistence type="inferred from homology"/>
<comment type="subcellular location">
    <subcellularLocation>
        <location evidence="2">Endosome membrane</location>
        <topology evidence="2">Peripheral membrane protein</topology>
    </subcellularLocation>
    <subcellularLocation>
        <location evidence="1">Golgi apparatus</location>
        <location evidence="1">trans-Golgi network membrane</location>
        <topology evidence="1">Peripheral membrane protein</topology>
    </subcellularLocation>
</comment>
<dbReference type="GO" id="GO:0005829">
    <property type="term" value="C:cytosol"/>
    <property type="evidence" value="ECO:0007669"/>
    <property type="project" value="GOC"/>
</dbReference>
<comment type="caution">
    <text evidence="10">The sequence shown here is derived from an EMBL/GenBank/DDBJ whole genome shotgun (WGS) entry which is preliminary data.</text>
</comment>
<dbReference type="RefSeq" id="XP_043050263.1">
    <property type="nucleotide sequence ID" value="XM_043195066.1"/>
</dbReference>
<evidence type="ECO:0000313" key="11">
    <source>
        <dbReference type="Proteomes" id="UP000790833"/>
    </source>
</evidence>
<accession>A0A9P8AJF7</accession>
<dbReference type="GO" id="GO:0042147">
    <property type="term" value="P:retrograde transport, endosome to Golgi"/>
    <property type="evidence" value="ECO:0007669"/>
    <property type="project" value="InterPro"/>
</dbReference>
<dbReference type="GeneID" id="66117767"/>
<feature type="compositionally biased region" description="Low complexity" evidence="7">
    <location>
        <begin position="296"/>
        <end position="308"/>
    </location>
</feature>
<reference evidence="10" key="1">
    <citation type="submission" date="2021-03" db="EMBL/GenBank/DDBJ databases">
        <authorList>
            <person name="Palmer J.M."/>
        </authorList>
    </citation>
    <scope>NUCLEOTIDE SEQUENCE</scope>
    <source>
        <strain evidence="10">ARV_011</strain>
    </source>
</reference>
<evidence type="ECO:0000259" key="9">
    <source>
        <dbReference type="Pfam" id="PF16854"/>
    </source>
</evidence>
<feature type="region of interest" description="Disordered" evidence="7">
    <location>
        <begin position="294"/>
        <end position="315"/>
    </location>
</feature>
<dbReference type="InterPro" id="IPR007234">
    <property type="entry name" value="Vps53_N"/>
</dbReference>
<feature type="compositionally biased region" description="Polar residues" evidence="7">
    <location>
        <begin position="761"/>
        <end position="775"/>
    </location>
</feature>
<keyword evidence="6" id="KW-0472">Membrane</keyword>
<dbReference type="GO" id="GO:0010008">
    <property type="term" value="C:endosome membrane"/>
    <property type="evidence" value="ECO:0007669"/>
    <property type="project" value="UniProtKB-SubCell"/>
</dbReference>
<evidence type="ECO:0000256" key="3">
    <source>
        <dbReference type="ARBA" id="ARBA00008628"/>
    </source>
</evidence>
<dbReference type="Gene3D" id="1.10.357.110">
    <property type="entry name" value="Vacuolar protein sorting-associated protein 53, C-terminus"/>
    <property type="match status" value="1"/>
</dbReference>
<comment type="similarity">
    <text evidence="3">Belongs to the VPS53 family.</text>
</comment>
<evidence type="ECO:0000256" key="2">
    <source>
        <dbReference type="ARBA" id="ARBA00004481"/>
    </source>
</evidence>
<feature type="region of interest" description="Disordered" evidence="7">
    <location>
        <begin position="748"/>
        <end position="775"/>
    </location>
</feature>
<dbReference type="PANTHER" id="PTHR12820">
    <property type="entry name" value="VACUOLAR SORTING PROTEIN 53"/>
    <property type="match status" value="1"/>
</dbReference>
<keyword evidence="5" id="KW-0333">Golgi apparatus</keyword>
<dbReference type="InterPro" id="IPR031745">
    <property type="entry name" value="Vps53_C"/>
</dbReference>
<dbReference type="Pfam" id="PF04100">
    <property type="entry name" value="Vps53_N"/>
    <property type="match status" value="1"/>
</dbReference>
<evidence type="ECO:0000256" key="4">
    <source>
        <dbReference type="ARBA" id="ARBA00022753"/>
    </source>
</evidence>
<dbReference type="Pfam" id="PF16854">
    <property type="entry name" value="VPS53_C"/>
    <property type="match status" value="1"/>
</dbReference>
<sequence length="834" mass="95324">MDRQLLAEIFNSPEALKELPQIFEHTHQYKIQLDHEIKSSISDYVKVDIHQEVVELATLLRDTKNESQVIQTSISNMTLSIQQLDQTKKNLVLSMTVLKRLQMLIKTHEELQQVIASHNYKEIYQLFGAAKELLTYFKPYKSIDEINQMNMSVIKTQLKLIDDIFVDFDMTINTNKSRSTQSPDQGELSQSGDDNRSNLSYGCLILEVIDVRLKDKLLSWFYDSQLLEVKAIFNSQDEAGSLENLNRRYIFFLNNVLRKVQSQYSKYFPEEWNVDFELTRIFCDLTRSSVEELLRRNPSSSSRPSSAPTMATEKSTDTLLDGLLSTIDFEKTLNERFPDSGNDFSSAILKVFEPYLKRFWIREQDKLLSGKLNEFMASPLLPPEFEGNDLEQFIGVLKINNVPNISNSSIELFKIFTKSLGQILKLSNGEILIDLSLLFKKYLMDYHDRFLIPVIEGANTNSSGIEPIKYLTLLINTSDYIINNIDDLEDRLSSVIRTELKAKISFESVKDAYYQVIQSSQNSLLGKFNSDLQFAWRLFGNTNWSNEVSDVSPYMNDFIKTTTNNIRVTLPMIIRDGYVRNLCDRVVDLAVYSFQNKLKLIKPMSLATIEQILMDISTLKKSSLLFTLYSNPNFDGILSTDESDNNSKFKINKNYEKYVNNQFNKIEILLKLLMTPSDPCENIVEAYFELIGDKSIHNFIKILELKNIKPQEQSSYIETFNLQLTTGDSDLLDESPILVKLEGSDPLPLPKASSTSTSSAFPSENRSTPSPFGSIRSTLLGSPSLGISKSKSPDLNNTINNIEKNLRGLALSSETKFNENIKSFGKLFRKEAQS</sequence>
<evidence type="ECO:0000256" key="5">
    <source>
        <dbReference type="ARBA" id="ARBA00023034"/>
    </source>
</evidence>
<evidence type="ECO:0000256" key="1">
    <source>
        <dbReference type="ARBA" id="ARBA00004150"/>
    </source>
</evidence>
<evidence type="ECO:0000259" key="8">
    <source>
        <dbReference type="Pfam" id="PF04100"/>
    </source>
</evidence>
<dbReference type="PANTHER" id="PTHR12820:SF0">
    <property type="entry name" value="VACUOLAR PROTEIN SORTING-ASSOCIATED PROTEIN 53 HOMOLOG"/>
    <property type="match status" value="1"/>
</dbReference>
<dbReference type="Proteomes" id="UP000790833">
    <property type="component" value="Unassembled WGS sequence"/>
</dbReference>
<keyword evidence="11" id="KW-1185">Reference proteome</keyword>
<gene>
    <name evidence="10" type="primary">VPS53</name>
    <name evidence="10" type="ORF">KQ657_004393</name>
</gene>
<dbReference type="OrthoDB" id="10261632at2759"/>
<dbReference type="InterPro" id="IPR039766">
    <property type="entry name" value="Vps53"/>
</dbReference>
<evidence type="ECO:0000256" key="6">
    <source>
        <dbReference type="ARBA" id="ARBA00023136"/>
    </source>
</evidence>
<evidence type="ECO:0000256" key="7">
    <source>
        <dbReference type="SAM" id="MobiDB-lite"/>
    </source>
</evidence>